<protein>
    <submittedName>
        <fullName evidence="1">Uncharacterized protein</fullName>
    </submittedName>
</protein>
<sequence length="195" mass="22634">MAEKAINLLQIFIQILIGHIDESFSLDKLLPDDLIIHLIDRIACLDEKNIKRQLSLIIDQYLEIDSFKNNFLHMASLEKNLKNAEITDLNDENNVTELAICKFLIEYNSIHLNEKYFVEFIKKIIKLIYLIRLVWKSKVMTLCFTRIGAYTSEKASHELRKMLIAVPGIKVSTGLEYKIIFEVNFLTSIIAESEI</sequence>
<reference evidence="1 2" key="1">
    <citation type="journal article" date="2018" name="Sci. Rep.">
        <title>Genomic signatures of local adaptation to the degree of environmental predictability in rotifers.</title>
        <authorList>
            <person name="Franch-Gras L."/>
            <person name="Hahn C."/>
            <person name="Garcia-Roger E.M."/>
            <person name="Carmona M.J."/>
            <person name="Serra M."/>
            <person name="Gomez A."/>
        </authorList>
    </citation>
    <scope>NUCLEOTIDE SEQUENCE [LARGE SCALE GENOMIC DNA]</scope>
    <source>
        <strain evidence="1">HYR1</strain>
    </source>
</reference>
<comment type="caution">
    <text evidence="1">The sequence shown here is derived from an EMBL/GenBank/DDBJ whole genome shotgun (WGS) entry which is preliminary data.</text>
</comment>
<accession>A0A3M7S9W7</accession>
<dbReference type="Proteomes" id="UP000276133">
    <property type="component" value="Unassembled WGS sequence"/>
</dbReference>
<proteinExistence type="predicted"/>
<evidence type="ECO:0000313" key="1">
    <source>
        <dbReference type="EMBL" id="RNA32616.1"/>
    </source>
</evidence>
<dbReference type="EMBL" id="REGN01001779">
    <property type="protein sequence ID" value="RNA32616.1"/>
    <property type="molecule type" value="Genomic_DNA"/>
</dbReference>
<gene>
    <name evidence="1" type="ORF">BpHYR1_008469</name>
</gene>
<organism evidence="1 2">
    <name type="scientific">Brachionus plicatilis</name>
    <name type="common">Marine rotifer</name>
    <name type="synonym">Brachionus muelleri</name>
    <dbReference type="NCBI Taxonomy" id="10195"/>
    <lineage>
        <taxon>Eukaryota</taxon>
        <taxon>Metazoa</taxon>
        <taxon>Spiralia</taxon>
        <taxon>Gnathifera</taxon>
        <taxon>Rotifera</taxon>
        <taxon>Eurotatoria</taxon>
        <taxon>Monogononta</taxon>
        <taxon>Pseudotrocha</taxon>
        <taxon>Ploima</taxon>
        <taxon>Brachionidae</taxon>
        <taxon>Brachionus</taxon>
    </lineage>
</organism>
<evidence type="ECO:0000313" key="2">
    <source>
        <dbReference type="Proteomes" id="UP000276133"/>
    </source>
</evidence>
<name>A0A3M7S9W7_BRAPC</name>
<keyword evidence="2" id="KW-1185">Reference proteome</keyword>
<dbReference type="AlphaFoldDB" id="A0A3M7S9W7"/>